<dbReference type="InterPro" id="IPR019799">
    <property type="entry name" value="Glyco_hydro_22_CS"/>
</dbReference>
<comment type="caution">
    <text evidence="7">The sequence shown here is derived from an EMBL/GenBank/DDBJ whole genome shotgun (WGS) entry which is preliminary data.</text>
</comment>
<feature type="domain" description="Glycosyl hydrolases family 22 (GH22)" evidence="6">
    <location>
        <begin position="90"/>
        <end position="108"/>
    </location>
</feature>
<dbReference type="InterPro" id="IPR001916">
    <property type="entry name" value="Glyco_hydro_22"/>
</dbReference>
<dbReference type="EMBL" id="JADBJN010000003">
    <property type="protein sequence ID" value="KAG5671030.1"/>
    <property type="molecule type" value="Genomic_DNA"/>
</dbReference>
<protein>
    <recommendedName>
        <fullName evidence="6">Glycosyl hydrolases family 22 (GH22) domain-containing protein</fullName>
    </recommendedName>
</protein>
<comment type="similarity">
    <text evidence="1 4">Belongs to the glycosyl hydrolase 22 family.</text>
</comment>
<keyword evidence="8" id="KW-1185">Reference proteome</keyword>
<accession>A0A9J6BNN8</accession>
<dbReference type="FunFam" id="1.10.530.10:FF:000001">
    <property type="entry name" value="Lysozyme C"/>
    <property type="match status" value="1"/>
</dbReference>
<dbReference type="PROSITE" id="PS00128">
    <property type="entry name" value="GLYCOSYL_HYDROL_F22_1"/>
    <property type="match status" value="1"/>
</dbReference>
<feature type="signal peptide" evidence="5">
    <location>
        <begin position="1"/>
        <end position="19"/>
    </location>
</feature>
<dbReference type="SUPFAM" id="SSF53955">
    <property type="entry name" value="Lysozyme-like"/>
    <property type="match status" value="2"/>
</dbReference>
<evidence type="ECO:0000256" key="4">
    <source>
        <dbReference type="RuleBase" id="RU004440"/>
    </source>
</evidence>
<dbReference type="Proteomes" id="UP001107558">
    <property type="component" value="Chromosome 3"/>
</dbReference>
<evidence type="ECO:0000313" key="7">
    <source>
        <dbReference type="EMBL" id="KAG5671030.1"/>
    </source>
</evidence>
<feature type="chain" id="PRO_5039888587" description="Glycosyl hydrolases family 22 (GH22) domain-containing protein" evidence="5">
    <location>
        <begin position="20"/>
        <end position="212"/>
    </location>
</feature>
<dbReference type="GO" id="GO:0003796">
    <property type="term" value="F:lysozyme activity"/>
    <property type="evidence" value="ECO:0007669"/>
    <property type="project" value="InterPro"/>
</dbReference>
<dbReference type="Gene3D" id="1.10.530.10">
    <property type="match status" value="2"/>
</dbReference>
<dbReference type="Pfam" id="PF00062">
    <property type="entry name" value="Lys"/>
    <property type="match status" value="2"/>
</dbReference>
<evidence type="ECO:0000256" key="5">
    <source>
        <dbReference type="SAM" id="SignalP"/>
    </source>
</evidence>
<dbReference type="PANTHER" id="PTHR11407:SF36">
    <property type="entry name" value="GEO02684P1-RELATED"/>
    <property type="match status" value="1"/>
</dbReference>
<evidence type="ECO:0000313" key="8">
    <source>
        <dbReference type="Proteomes" id="UP001107558"/>
    </source>
</evidence>
<dbReference type="SMART" id="SM00263">
    <property type="entry name" value="LYZ1"/>
    <property type="match status" value="2"/>
</dbReference>
<keyword evidence="3" id="KW-1015">Disulfide bond</keyword>
<dbReference type="PANTHER" id="PTHR11407">
    <property type="entry name" value="LYSOZYME C"/>
    <property type="match status" value="1"/>
</dbReference>
<evidence type="ECO:0000256" key="3">
    <source>
        <dbReference type="ARBA" id="ARBA00023157"/>
    </source>
</evidence>
<evidence type="ECO:0000259" key="6">
    <source>
        <dbReference type="PROSITE" id="PS00128"/>
    </source>
</evidence>
<dbReference type="PRINTS" id="PR00135">
    <property type="entry name" value="LYZLACT"/>
</dbReference>
<sequence>MKFLIAAILFVAIFANINAKIYSKCELVRTLYNSGIPQSQLRDWACLVQHESSYNSKAKGGPNKNGSYDYGIFQINSKYWCGIGKVGGDCNLNCNSLLTDDISDDIRCAKIIYKRHNFSAWYGWVNHCKGKALPSISEYARVFTNCQFVQALSRVRIPKGDLPTWACIAQHESNYNTSAVNNFNTDGSKDFGIFQINSRYWLKLDLLETTAT</sequence>
<proteinExistence type="inferred from homology"/>
<organism evidence="7 8">
    <name type="scientific">Polypedilum vanderplanki</name>
    <name type="common">Sleeping chironomid midge</name>
    <dbReference type="NCBI Taxonomy" id="319348"/>
    <lineage>
        <taxon>Eukaryota</taxon>
        <taxon>Metazoa</taxon>
        <taxon>Ecdysozoa</taxon>
        <taxon>Arthropoda</taxon>
        <taxon>Hexapoda</taxon>
        <taxon>Insecta</taxon>
        <taxon>Pterygota</taxon>
        <taxon>Neoptera</taxon>
        <taxon>Endopterygota</taxon>
        <taxon>Diptera</taxon>
        <taxon>Nematocera</taxon>
        <taxon>Chironomoidea</taxon>
        <taxon>Chironomidae</taxon>
        <taxon>Chironominae</taxon>
        <taxon>Polypedilum</taxon>
        <taxon>Polypedilum</taxon>
    </lineage>
</organism>
<name>A0A9J6BNN8_POLVA</name>
<dbReference type="AlphaFoldDB" id="A0A9J6BNN8"/>
<gene>
    <name evidence="7" type="ORF">PVAND_001248</name>
</gene>
<keyword evidence="2 5" id="KW-0732">Signal</keyword>
<dbReference type="InterPro" id="IPR000974">
    <property type="entry name" value="Glyco_hydro_22_lys"/>
</dbReference>
<dbReference type="OrthoDB" id="17373at2759"/>
<dbReference type="InterPro" id="IPR023346">
    <property type="entry name" value="Lysozyme-like_dom_sf"/>
</dbReference>
<reference evidence="7" key="1">
    <citation type="submission" date="2021-03" db="EMBL/GenBank/DDBJ databases">
        <title>Chromosome level genome of the anhydrobiotic midge Polypedilum vanderplanki.</title>
        <authorList>
            <person name="Yoshida Y."/>
            <person name="Kikawada T."/>
            <person name="Gusev O."/>
        </authorList>
    </citation>
    <scope>NUCLEOTIDE SEQUENCE</scope>
    <source>
        <strain evidence="7">NIAS01</strain>
        <tissue evidence="7">Whole body or cell culture</tissue>
    </source>
</reference>
<dbReference type="CDD" id="cd16899">
    <property type="entry name" value="LYZ_C_invert"/>
    <property type="match status" value="1"/>
</dbReference>
<dbReference type="PROSITE" id="PS51348">
    <property type="entry name" value="GLYCOSYL_HYDROL_F22_2"/>
    <property type="match status" value="2"/>
</dbReference>
<evidence type="ECO:0000256" key="2">
    <source>
        <dbReference type="ARBA" id="ARBA00022729"/>
    </source>
</evidence>
<evidence type="ECO:0000256" key="1">
    <source>
        <dbReference type="ARBA" id="ARBA00010859"/>
    </source>
</evidence>
<dbReference type="PRINTS" id="PR00137">
    <property type="entry name" value="LYSOZYME"/>
</dbReference>